<protein>
    <submittedName>
        <fullName evidence="3">Uncharacterized protein</fullName>
    </submittedName>
</protein>
<feature type="compositionally biased region" description="Basic and acidic residues" evidence="1">
    <location>
        <begin position="576"/>
        <end position="589"/>
    </location>
</feature>
<keyword evidence="2" id="KW-1133">Transmembrane helix</keyword>
<dbReference type="KEGG" id="mlr:MELLADRAFT_114796"/>
<dbReference type="EMBL" id="GL883090">
    <property type="protein sequence ID" value="EGG13210.1"/>
    <property type="molecule type" value="Genomic_DNA"/>
</dbReference>
<dbReference type="VEuPathDB" id="FungiDB:MELLADRAFT_114796"/>
<proteinExistence type="predicted"/>
<name>F4R391_MELLP</name>
<feature type="compositionally biased region" description="Polar residues" evidence="1">
    <location>
        <begin position="549"/>
        <end position="564"/>
    </location>
</feature>
<gene>
    <name evidence="3" type="ORF">MELLADRAFT_114796</name>
</gene>
<evidence type="ECO:0000256" key="1">
    <source>
        <dbReference type="SAM" id="MobiDB-lite"/>
    </source>
</evidence>
<accession>F4R391</accession>
<dbReference type="OrthoDB" id="2514553at2759"/>
<dbReference type="HOGENOM" id="CLU_394346_0_0_1"/>
<dbReference type="Proteomes" id="UP000001072">
    <property type="component" value="Unassembled WGS sequence"/>
</dbReference>
<evidence type="ECO:0000313" key="4">
    <source>
        <dbReference type="Proteomes" id="UP000001072"/>
    </source>
</evidence>
<dbReference type="InParanoid" id="F4R391"/>
<dbReference type="GeneID" id="18925469"/>
<keyword evidence="2" id="KW-0472">Membrane</keyword>
<organism evidence="4">
    <name type="scientific">Melampsora larici-populina (strain 98AG31 / pathotype 3-4-7)</name>
    <name type="common">Poplar leaf rust fungus</name>
    <dbReference type="NCBI Taxonomy" id="747676"/>
    <lineage>
        <taxon>Eukaryota</taxon>
        <taxon>Fungi</taxon>
        <taxon>Dikarya</taxon>
        <taxon>Basidiomycota</taxon>
        <taxon>Pucciniomycotina</taxon>
        <taxon>Pucciniomycetes</taxon>
        <taxon>Pucciniales</taxon>
        <taxon>Melampsoraceae</taxon>
        <taxon>Melampsora</taxon>
    </lineage>
</organism>
<sequence length="699" mass="80151">MLNRMMIIKAFERFDGSFNWITNQFLRHPNENSTEFIILKSYFQISSLIGFLICLIKLFNKRFKFFKRFIKSNHHQYNLYTQLNQTHHHSINAFGSSFSNPSQFDSQSFLDLYLHQNQSKIPIDQLLQFLKYLVDDHRTALGLWDRNPILEYHFYYDDEGTEKDFIRNSIDPSSDFPLGTLDSSSEKLSRDRYVAMKPLLNDLLEAATQTTTHRIMLISTEDRDVIQYGIRLLQSLPNPPLICYVKPIGSNLSLELTIAADIVFEWSEGHFELVTRDHGSIDEVKDHDAFWNHTTTKDVKDLKIFRPLLLLFRAHGPIEFIQIKLKDLKALLDRHEFGSNLLAGLTFRQYLQLAFSKGLIGIQNSNLRYDSVSALDDDEVFNNGSTLIHLQSPIKKLFYQESSSDAFLTQPQDDRFGSSISNENLEKEVIKEMEFELVQMDINAGDESMMTMTSDSEPVTTSHRSSYTNLEITEPIQSPSSGLSPRPQLKHACTSDLESMIETTVRPSKKKKQDKTPIGTDCDPLLPSTIKSSNHPRVLKKLTKKARAKSTTIQPPTSFITSIPLSKPNSTLDLNLNKREEKRKSSKVERFPSFDLEKGTIISSVGSVHRLPNLTGLWIKTCCTQASGLIPRELNGFKSIQQMMVGQKNLNDRMEMCQISDGFSFEDRLKINSVERMVMGQFPLSKLRTEQEELALEID</sequence>
<feature type="transmembrane region" description="Helical" evidence="2">
    <location>
        <begin position="41"/>
        <end position="59"/>
    </location>
</feature>
<feature type="region of interest" description="Disordered" evidence="1">
    <location>
        <begin position="500"/>
        <end position="564"/>
    </location>
</feature>
<evidence type="ECO:0000256" key="2">
    <source>
        <dbReference type="SAM" id="Phobius"/>
    </source>
</evidence>
<feature type="compositionally biased region" description="Basic residues" evidence="1">
    <location>
        <begin position="537"/>
        <end position="548"/>
    </location>
</feature>
<reference evidence="4" key="1">
    <citation type="journal article" date="2011" name="Proc. Natl. Acad. Sci. U.S.A.">
        <title>Obligate biotrophy features unraveled by the genomic analysis of rust fungi.</title>
        <authorList>
            <person name="Duplessis S."/>
            <person name="Cuomo C.A."/>
            <person name="Lin Y.-C."/>
            <person name="Aerts A."/>
            <person name="Tisserant E."/>
            <person name="Veneault-Fourrey C."/>
            <person name="Joly D.L."/>
            <person name="Hacquard S."/>
            <person name="Amselem J."/>
            <person name="Cantarel B.L."/>
            <person name="Chiu R."/>
            <person name="Coutinho P.M."/>
            <person name="Feau N."/>
            <person name="Field M."/>
            <person name="Frey P."/>
            <person name="Gelhaye E."/>
            <person name="Goldberg J."/>
            <person name="Grabherr M.G."/>
            <person name="Kodira C.D."/>
            <person name="Kohler A."/>
            <person name="Kuees U."/>
            <person name="Lindquist E.A."/>
            <person name="Lucas S.M."/>
            <person name="Mago R."/>
            <person name="Mauceli E."/>
            <person name="Morin E."/>
            <person name="Murat C."/>
            <person name="Pangilinan J.L."/>
            <person name="Park R."/>
            <person name="Pearson M."/>
            <person name="Quesneville H."/>
            <person name="Rouhier N."/>
            <person name="Sakthikumar S."/>
            <person name="Salamov A.A."/>
            <person name="Schmutz J."/>
            <person name="Selles B."/>
            <person name="Shapiro H."/>
            <person name="Tanguay P."/>
            <person name="Tuskan G.A."/>
            <person name="Henrissat B."/>
            <person name="Van de Peer Y."/>
            <person name="Rouze P."/>
            <person name="Ellis J.G."/>
            <person name="Dodds P.N."/>
            <person name="Schein J.E."/>
            <person name="Zhong S."/>
            <person name="Hamelin R.C."/>
            <person name="Grigoriev I.V."/>
            <person name="Szabo L.J."/>
            <person name="Martin F."/>
        </authorList>
    </citation>
    <scope>NUCLEOTIDE SEQUENCE [LARGE SCALE GENOMIC DNA]</scope>
    <source>
        <strain evidence="4">98AG31 / pathotype 3-4-7</strain>
    </source>
</reference>
<feature type="region of interest" description="Disordered" evidence="1">
    <location>
        <begin position="570"/>
        <end position="589"/>
    </location>
</feature>
<dbReference type="RefSeq" id="XP_007404148.1">
    <property type="nucleotide sequence ID" value="XM_007404086.1"/>
</dbReference>
<keyword evidence="4" id="KW-1185">Reference proteome</keyword>
<dbReference type="AlphaFoldDB" id="F4R391"/>
<evidence type="ECO:0000313" key="3">
    <source>
        <dbReference type="EMBL" id="EGG13210.1"/>
    </source>
</evidence>
<keyword evidence="2" id="KW-0812">Transmembrane</keyword>